<dbReference type="HOGENOM" id="CLU_047439_1_0_1"/>
<dbReference type="STRING" id="913774.A0A0C3D359"/>
<feature type="coiled-coil region" evidence="1">
    <location>
        <begin position="107"/>
        <end position="134"/>
    </location>
</feature>
<evidence type="ECO:0000313" key="4">
    <source>
        <dbReference type="Proteomes" id="UP000054321"/>
    </source>
</evidence>
<reference evidence="3 4" key="1">
    <citation type="submission" date="2014-04" db="EMBL/GenBank/DDBJ databases">
        <authorList>
            <consortium name="DOE Joint Genome Institute"/>
            <person name="Kuo A."/>
            <person name="Martino E."/>
            <person name="Perotto S."/>
            <person name="Kohler A."/>
            <person name="Nagy L.G."/>
            <person name="Floudas D."/>
            <person name="Copeland A."/>
            <person name="Barry K.W."/>
            <person name="Cichocki N."/>
            <person name="Veneault-Fourrey C."/>
            <person name="LaButti K."/>
            <person name="Lindquist E.A."/>
            <person name="Lipzen A."/>
            <person name="Lundell T."/>
            <person name="Morin E."/>
            <person name="Murat C."/>
            <person name="Sun H."/>
            <person name="Tunlid A."/>
            <person name="Henrissat B."/>
            <person name="Grigoriev I.V."/>
            <person name="Hibbett D.S."/>
            <person name="Martin F."/>
            <person name="Nordberg H.P."/>
            <person name="Cantor M.N."/>
            <person name="Hua S.X."/>
        </authorList>
    </citation>
    <scope>NUCLEOTIDE SEQUENCE [LARGE SCALE GENOMIC DNA]</scope>
    <source>
        <strain evidence="3 4">Zn</strain>
    </source>
</reference>
<dbReference type="InParanoid" id="A0A0C3D359"/>
<accession>A0A0C3D359</accession>
<evidence type="ECO:0000256" key="2">
    <source>
        <dbReference type="SAM" id="MobiDB-lite"/>
    </source>
</evidence>
<proteinExistence type="predicted"/>
<feature type="coiled-coil region" evidence="1">
    <location>
        <begin position="171"/>
        <end position="198"/>
    </location>
</feature>
<feature type="compositionally biased region" description="Gly residues" evidence="2">
    <location>
        <begin position="34"/>
        <end position="45"/>
    </location>
</feature>
<feature type="compositionally biased region" description="Basic and acidic residues" evidence="2">
    <location>
        <begin position="268"/>
        <end position="283"/>
    </location>
</feature>
<dbReference type="Proteomes" id="UP000054321">
    <property type="component" value="Unassembled WGS sequence"/>
</dbReference>
<dbReference type="PANTHER" id="PTHR39472:SF1">
    <property type="entry name" value="EXPRESSED PROTEIN"/>
    <property type="match status" value="1"/>
</dbReference>
<gene>
    <name evidence="3" type="ORF">OIDMADRAFT_154073</name>
</gene>
<dbReference type="PANTHER" id="PTHR39472">
    <property type="entry name" value="EXPRESSED PROTEIN"/>
    <property type="match status" value="1"/>
</dbReference>
<sequence length="297" mass="33718">MSYQNYADSSGAGQPSNRQAPPSPSQSMNHANGMNGGMGAGGGMVGFPTPAGHQSDLNYIMQMVEDLSRQLESNQRITAGVMEKIGKVREKAKTMDLNNDELIALVASEMNDDTKNLEKEISELRKKLDKSEYDRLENWKLVVHGCNILSDILEKMHKFKEQHEKDTLAWHKNYRQQLAAEREENLNLRNQIIDMKAAACRANEHMRGLRRYLTDHDERNELRIQNIALRQEKRSWKRMALKHLRDSDSEFSDDDDLIDPEEKMRLVAEAAEKEASQENKDTSADAGVEGPSSTFIA</sequence>
<protein>
    <submittedName>
        <fullName evidence="3">Uncharacterized protein</fullName>
    </submittedName>
</protein>
<keyword evidence="4" id="KW-1185">Reference proteome</keyword>
<dbReference type="OrthoDB" id="5230543at2759"/>
<evidence type="ECO:0000313" key="3">
    <source>
        <dbReference type="EMBL" id="KIN05684.1"/>
    </source>
</evidence>
<feature type="region of interest" description="Disordered" evidence="2">
    <location>
        <begin position="1"/>
        <end position="46"/>
    </location>
</feature>
<feature type="compositionally biased region" description="Polar residues" evidence="2">
    <location>
        <begin position="1"/>
        <end position="30"/>
    </location>
</feature>
<name>A0A0C3D359_OIDMZ</name>
<organism evidence="3 4">
    <name type="scientific">Oidiodendron maius (strain Zn)</name>
    <dbReference type="NCBI Taxonomy" id="913774"/>
    <lineage>
        <taxon>Eukaryota</taxon>
        <taxon>Fungi</taxon>
        <taxon>Dikarya</taxon>
        <taxon>Ascomycota</taxon>
        <taxon>Pezizomycotina</taxon>
        <taxon>Leotiomycetes</taxon>
        <taxon>Leotiomycetes incertae sedis</taxon>
        <taxon>Myxotrichaceae</taxon>
        <taxon>Oidiodendron</taxon>
    </lineage>
</organism>
<reference evidence="4" key="2">
    <citation type="submission" date="2015-01" db="EMBL/GenBank/DDBJ databases">
        <title>Evolutionary Origins and Diversification of the Mycorrhizal Mutualists.</title>
        <authorList>
            <consortium name="DOE Joint Genome Institute"/>
            <consortium name="Mycorrhizal Genomics Consortium"/>
            <person name="Kohler A."/>
            <person name="Kuo A."/>
            <person name="Nagy L.G."/>
            <person name="Floudas D."/>
            <person name="Copeland A."/>
            <person name="Barry K.W."/>
            <person name="Cichocki N."/>
            <person name="Veneault-Fourrey C."/>
            <person name="LaButti K."/>
            <person name="Lindquist E.A."/>
            <person name="Lipzen A."/>
            <person name="Lundell T."/>
            <person name="Morin E."/>
            <person name="Murat C."/>
            <person name="Riley R."/>
            <person name="Ohm R."/>
            <person name="Sun H."/>
            <person name="Tunlid A."/>
            <person name="Henrissat B."/>
            <person name="Grigoriev I.V."/>
            <person name="Hibbett D.S."/>
            <person name="Martin F."/>
        </authorList>
    </citation>
    <scope>NUCLEOTIDE SEQUENCE [LARGE SCALE GENOMIC DNA]</scope>
    <source>
        <strain evidence="4">Zn</strain>
    </source>
</reference>
<feature type="region of interest" description="Disordered" evidence="2">
    <location>
        <begin position="268"/>
        <end position="297"/>
    </location>
</feature>
<dbReference type="AlphaFoldDB" id="A0A0C3D359"/>
<dbReference type="EMBL" id="KN832871">
    <property type="protein sequence ID" value="KIN05684.1"/>
    <property type="molecule type" value="Genomic_DNA"/>
</dbReference>
<evidence type="ECO:0000256" key="1">
    <source>
        <dbReference type="SAM" id="Coils"/>
    </source>
</evidence>
<keyword evidence="1" id="KW-0175">Coiled coil</keyword>